<accession>A0AAN9UE99</accession>
<comment type="similarity">
    <text evidence="9">Belongs to the ustYa family.</text>
</comment>
<evidence type="ECO:0000313" key="11">
    <source>
        <dbReference type="Proteomes" id="UP001320245"/>
    </source>
</evidence>
<evidence type="ECO:0000256" key="7">
    <source>
        <dbReference type="ARBA" id="ARBA00023136"/>
    </source>
</evidence>
<dbReference type="InterPro" id="IPR021765">
    <property type="entry name" value="UstYa-like"/>
</dbReference>
<comment type="pathway">
    <text evidence="2">Mycotoxin biosynthesis.</text>
</comment>
<proteinExistence type="inferred from homology"/>
<keyword evidence="6" id="KW-0843">Virulence</keyword>
<comment type="caution">
    <text evidence="10">The sequence shown here is derived from an EMBL/GenBank/DDBJ whole genome shotgun (WGS) entry which is preliminary data.</text>
</comment>
<keyword evidence="5" id="KW-0560">Oxidoreductase</keyword>
<dbReference type="AlphaFoldDB" id="A0AAN9UE99"/>
<evidence type="ECO:0000256" key="5">
    <source>
        <dbReference type="ARBA" id="ARBA00023002"/>
    </source>
</evidence>
<evidence type="ECO:0008006" key="12">
    <source>
        <dbReference type="Google" id="ProtNLM"/>
    </source>
</evidence>
<evidence type="ECO:0000256" key="1">
    <source>
        <dbReference type="ARBA" id="ARBA00004167"/>
    </source>
</evidence>
<evidence type="ECO:0000256" key="4">
    <source>
        <dbReference type="ARBA" id="ARBA00022989"/>
    </source>
</evidence>
<evidence type="ECO:0000256" key="6">
    <source>
        <dbReference type="ARBA" id="ARBA00023026"/>
    </source>
</evidence>
<protein>
    <recommendedName>
        <fullName evidence="12">Oxidase ustYa</fullName>
    </recommendedName>
</protein>
<sequence>MAFTYNRTFGEDPHVDSNTEEAWDSIVPRRPQVHTLSWSIHRNFYAAMHNQASGDGTENTSAHMRHCFDYLRQSLMCAADATLEPVDPNLGGVTGWDNARVCRDYGELAAWAESHRVNNLRGFSHMDNADHQ</sequence>
<dbReference type="GO" id="GO:0016491">
    <property type="term" value="F:oxidoreductase activity"/>
    <property type="evidence" value="ECO:0007669"/>
    <property type="project" value="UniProtKB-KW"/>
</dbReference>
<dbReference type="PANTHER" id="PTHR33365:SF4">
    <property type="entry name" value="CYCLOCHLOROTINE BIOSYNTHESIS PROTEIN O"/>
    <property type="match status" value="1"/>
</dbReference>
<dbReference type="GO" id="GO:0043386">
    <property type="term" value="P:mycotoxin biosynthetic process"/>
    <property type="evidence" value="ECO:0007669"/>
    <property type="project" value="InterPro"/>
</dbReference>
<evidence type="ECO:0000256" key="9">
    <source>
        <dbReference type="ARBA" id="ARBA00035112"/>
    </source>
</evidence>
<evidence type="ECO:0000256" key="3">
    <source>
        <dbReference type="ARBA" id="ARBA00022692"/>
    </source>
</evidence>
<keyword evidence="8" id="KW-0325">Glycoprotein</keyword>
<dbReference type="EMBL" id="JAJSPL020000017">
    <property type="protein sequence ID" value="KAK7741828.1"/>
    <property type="molecule type" value="Genomic_DNA"/>
</dbReference>
<organism evidence="10 11">
    <name type="scientific">Cytospora paraplurivora</name>
    <dbReference type="NCBI Taxonomy" id="2898453"/>
    <lineage>
        <taxon>Eukaryota</taxon>
        <taxon>Fungi</taxon>
        <taxon>Dikarya</taxon>
        <taxon>Ascomycota</taxon>
        <taxon>Pezizomycotina</taxon>
        <taxon>Sordariomycetes</taxon>
        <taxon>Sordariomycetidae</taxon>
        <taxon>Diaporthales</taxon>
        <taxon>Cytosporaceae</taxon>
        <taxon>Cytospora</taxon>
    </lineage>
</organism>
<reference evidence="10 11" key="1">
    <citation type="journal article" date="2023" name="PLoS ONE">
        <title>Cytospora paraplurivora sp. nov. isolated from orchards with fruit tree decline syndrome in Ontario, Canada.</title>
        <authorList>
            <person name="Ilyukhin E."/>
            <person name="Nguyen H.D.T."/>
            <person name="Castle A.J."/>
            <person name="Ellouze W."/>
        </authorList>
    </citation>
    <scope>NUCLEOTIDE SEQUENCE [LARGE SCALE GENOMIC DNA]</scope>
    <source>
        <strain evidence="10 11">FDS-564</strain>
    </source>
</reference>
<name>A0AAN9UE99_9PEZI</name>
<dbReference type="PANTHER" id="PTHR33365">
    <property type="entry name" value="YALI0B05434P"/>
    <property type="match status" value="1"/>
</dbReference>
<keyword evidence="4" id="KW-1133">Transmembrane helix</keyword>
<gene>
    <name evidence="10" type="ORF">SLS53_004893</name>
</gene>
<evidence type="ECO:0000313" key="10">
    <source>
        <dbReference type="EMBL" id="KAK7741828.1"/>
    </source>
</evidence>
<dbReference type="GO" id="GO:0016020">
    <property type="term" value="C:membrane"/>
    <property type="evidence" value="ECO:0007669"/>
    <property type="project" value="UniProtKB-SubCell"/>
</dbReference>
<evidence type="ECO:0000256" key="8">
    <source>
        <dbReference type="ARBA" id="ARBA00023180"/>
    </source>
</evidence>
<keyword evidence="3" id="KW-0812">Transmembrane</keyword>
<keyword evidence="7" id="KW-0472">Membrane</keyword>
<evidence type="ECO:0000256" key="2">
    <source>
        <dbReference type="ARBA" id="ARBA00004685"/>
    </source>
</evidence>
<comment type="subcellular location">
    <subcellularLocation>
        <location evidence="1">Membrane</location>
        <topology evidence="1">Single-pass membrane protein</topology>
    </subcellularLocation>
</comment>
<dbReference type="Pfam" id="PF11807">
    <property type="entry name" value="UstYa"/>
    <property type="match status" value="1"/>
</dbReference>
<dbReference type="Proteomes" id="UP001320245">
    <property type="component" value="Unassembled WGS sequence"/>
</dbReference>
<keyword evidence="11" id="KW-1185">Reference proteome</keyword>